<keyword evidence="1" id="KW-1133">Transmembrane helix</keyword>
<dbReference type="InterPro" id="IPR050640">
    <property type="entry name" value="Bact_2-comp_sensor_kinase"/>
</dbReference>
<evidence type="ECO:0000313" key="4">
    <source>
        <dbReference type="Proteomes" id="UP000077177"/>
    </source>
</evidence>
<dbReference type="Pfam" id="PF06580">
    <property type="entry name" value="His_kinase"/>
    <property type="match status" value="1"/>
</dbReference>
<keyword evidence="1" id="KW-0472">Membrane</keyword>
<sequence>MAGSRPAITVYKQPLFRYKQQPGRTKRIHAGYSPFVCSTFTCKKTKQAAYYSMISISTITKKEERQLLVLYWIGYLVLFSFIQGFAAHDISTAFYNEVFSLPPKLVFVWLVTGPLMNRWFFAKRFGIFFLFYAMLLVVFAILLRLVDNYIILTYFLTHWSKQALLSTSPLVYNLVKLQFVVTIPFCFRLFQYWTREEQRAQAIQSEKLQAELHALQSQFHPHFMFNVLNSLYAKILTKSDDAADMLLRISSLLRFTVYEANGKTIQLEQELNYLRHYIALQELRFGSRVEVCFTVTGNTAGKMIEPFLILPFIENAFKYCLNNEEEEGWITIYVFVNEEQLSIQVENSLSKTEKADNTEDQQGFGIAHVQKRLELLYPGNYSLKLTPGKESFFVSLKLPLHAAC</sequence>
<dbReference type="PANTHER" id="PTHR34220:SF7">
    <property type="entry name" value="SENSOR HISTIDINE KINASE YPDA"/>
    <property type="match status" value="1"/>
</dbReference>
<dbReference type="Gene3D" id="3.30.565.10">
    <property type="entry name" value="Histidine kinase-like ATPase, C-terminal domain"/>
    <property type="match status" value="1"/>
</dbReference>
<accession>A0A172TVA9</accession>
<proteinExistence type="predicted"/>
<dbReference type="GO" id="GO:0016020">
    <property type="term" value="C:membrane"/>
    <property type="evidence" value="ECO:0007669"/>
    <property type="project" value="InterPro"/>
</dbReference>
<reference evidence="3 4" key="2">
    <citation type="journal article" date="2016" name="Int. J. Syst. Evol. Microbiol.">
        <title>Flavisolibacter tropicus sp. nov., isolated from tropical soil.</title>
        <authorList>
            <person name="Lee J.J."/>
            <person name="Kang M.S."/>
            <person name="Kim G.S."/>
            <person name="Lee C.S."/>
            <person name="Lim S."/>
            <person name="Lee J."/>
            <person name="Roh S.H."/>
            <person name="Kang H."/>
            <person name="Ha J.M."/>
            <person name="Bae S."/>
            <person name="Jung H.Y."/>
            <person name="Kim M.K."/>
        </authorList>
    </citation>
    <scope>NUCLEOTIDE SEQUENCE [LARGE SCALE GENOMIC DNA]</scope>
    <source>
        <strain evidence="3 4">LCS9</strain>
    </source>
</reference>
<name>A0A172TVA9_9BACT</name>
<dbReference type="PANTHER" id="PTHR34220">
    <property type="entry name" value="SENSOR HISTIDINE KINASE YPDA"/>
    <property type="match status" value="1"/>
</dbReference>
<evidence type="ECO:0000259" key="2">
    <source>
        <dbReference type="Pfam" id="PF06580"/>
    </source>
</evidence>
<feature type="transmembrane region" description="Helical" evidence="1">
    <location>
        <begin position="106"/>
        <end position="122"/>
    </location>
</feature>
<feature type="transmembrane region" description="Helical" evidence="1">
    <location>
        <begin position="67"/>
        <end position="86"/>
    </location>
</feature>
<dbReference type="SUPFAM" id="SSF55874">
    <property type="entry name" value="ATPase domain of HSP90 chaperone/DNA topoisomerase II/histidine kinase"/>
    <property type="match status" value="1"/>
</dbReference>
<gene>
    <name evidence="3" type="ORF">SY85_10740</name>
</gene>
<dbReference type="STRING" id="1492898.SY85_10740"/>
<dbReference type="EMBL" id="CP011390">
    <property type="protein sequence ID" value="ANE50908.1"/>
    <property type="molecule type" value="Genomic_DNA"/>
</dbReference>
<protein>
    <recommendedName>
        <fullName evidence="2">Signal transduction histidine kinase internal region domain-containing protein</fullName>
    </recommendedName>
</protein>
<dbReference type="InterPro" id="IPR010559">
    <property type="entry name" value="Sig_transdc_His_kin_internal"/>
</dbReference>
<keyword evidence="1" id="KW-0812">Transmembrane</keyword>
<dbReference type="Proteomes" id="UP000077177">
    <property type="component" value="Chromosome"/>
</dbReference>
<dbReference type="KEGG" id="fla:SY85_10740"/>
<organism evidence="3 4">
    <name type="scientific">Flavisolibacter tropicus</name>
    <dbReference type="NCBI Taxonomy" id="1492898"/>
    <lineage>
        <taxon>Bacteria</taxon>
        <taxon>Pseudomonadati</taxon>
        <taxon>Bacteroidota</taxon>
        <taxon>Chitinophagia</taxon>
        <taxon>Chitinophagales</taxon>
        <taxon>Chitinophagaceae</taxon>
        <taxon>Flavisolibacter</taxon>
    </lineage>
</organism>
<evidence type="ECO:0000256" key="1">
    <source>
        <dbReference type="SAM" id="Phobius"/>
    </source>
</evidence>
<dbReference type="InterPro" id="IPR036890">
    <property type="entry name" value="HATPase_C_sf"/>
</dbReference>
<dbReference type="AlphaFoldDB" id="A0A172TVA9"/>
<reference evidence="4" key="1">
    <citation type="submission" date="2015-01" db="EMBL/GenBank/DDBJ databases">
        <title>Flavisolibacter sp./LCS9/ whole genome sequencing.</title>
        <authorList>
            <person name="Kim M.K."/>
            <person name="Srinivasan S."/>
            <person name="Lee J.-J."/>
        </authorList>
    </citation>
    <scope>NUCLEOTIDE SEQUENCE [LARGE SCALE GENOMIC DNA]</scope>
    <source>
        <strain evidence="4">LCS9</strain>
    </source>
</reference>
<feature type="transmembrane region" description="Helical" evidence="1">
    <location>
        <begin position="129"/>
        <end position="151"/>
    </location>
</feature>
<keyword evidence="4" id="KW-1185">Reference proteome</keyword>
<evidence type="ECO:0000313" key="3">
    <source>
        <dbReference type="EMBL" id="ANE50908.1"/>
    </source>
</evidence>
<dbReference type="GO" id="GO:0000155">
    <property type="term" value="F:phosphorelay sensor kinase activity"/>
    <property type="evidence" value="ECO:0007669"/>
    <property type="project" value="InterPro"/>
</dbReference>
<feature type="domain" description="Signal transduction histidine kinase internal region" evidence="2">
    <location>
        <begin position="210"/>
        <end position="288"/>
    </location>
</feature>